<organism evidence="2 3">
    <name type="scientific">Candidatus Terasakiella magnetica</name>
    <dbReference type="NCBI Taxonomy" id="1867952"/>
    <lineage>
        <taxon>Bacteria</taxon>
        <taxon>Pseudomonadati</taxon>
        <taxon>Pseudomonadota</taxon>
        <taxon>Alphaproteobacteria</taxon>
        <taxon>Rhodospirillales</taxon>
        <taxon>Terasakiellaceae</taxon>
        <taxon>Terasakiella</taxon>
    </lineage>
</organism>
<dbReference type="Proteomes" id="UP000231658">
    <property type="component" value="Unassembled WGS sequence"/>
</dbReference>
<accession>A0A1C3RLG4</accession>
<feature type="transmembrane region" description="Helical" evidence="1">
    <location>
        <begin position="318"/>
        <end position="337"/>
    </location>
</feature>
<protein>
    <recommendedName>
        <fullName evidence="4">TrbL/VirB6 plasmid conjugal transfer protein</fullName>
    </recommendedName>
</protein>
<gene>
    <name evidence="2" type="ORF">MTBPR1_80196</name>
</gene>
<feature type="transmembrane region" description="Helical" evidence="1">
    <location>
        <begin position="249"/>
        <end position="272"/>
    </location>
</feature>
<feature type="transmembrane region" description="Helical" evidence="1">
    <location>
        <begin position="58"/>
        <end position="77"/>
    </location>
</feature>
<dbReference type="STRING" id="1867952.MTBPR1_80196"/>
<proteinExistence type="predicted"/>
<feature type="transmembrane region" description="Helical" evidence="1">
    <location>
        <begin position="89"/>
        <end position="110"/>
    </location>
</feature>
<keyword evidence="3" id="KW-1185">Reference proteome</keyword>
<name>A0A1C3RLG4_9PROT</name>
<dbReference type="AlphaFoldDB" id="A0A1C3RLG4"/>
<sequence length="412" mass="43735">MSIFDDALDWFGDTANSAGNAIGGALPEYELTGNLTQAYASIMKKLAPTFYMWIGNEVANVIWAGFFMLAVIVYVFNRLTNQKFTRDTVIGAVSFMTLLAMNSAIGPWLWPAVQILIDYCVWISKSLIIEAAYLIGIPLEAISNVEREPIADLTALLDAQVGNLSDLGFALIDKQTLWTMVSSAKASASSYVFGFFISFIFGLVSFFYFFLVVRSHAYVMFVFILSPLIIPCAGPKFTRPIAKASGKTVMNGLCTIVVPSFGLSLVVTVLSATKRLTGCIEHFSTEYKTKCKNEIAELTDTFGIQIPEVTTAGGAIDFYLLVIGVGLLSILLMFVGARTVSQIVGGPSDASPIAIIAATMAAAKTAGMTVKGSKLAGRGTMAVGGQLGSLGKNTSGAVINLGKGIGSKFGGG</sequence>
<keyword evidence="1" id="KW-0472">Membrane</keyword>
<feature type="transmembrane region" description="Helical" evidence="1">
    <location>
        <begin position="217"/>
        <end position="237"/>
    </location>
</feature>
<evidence type="ECO:0000313" key="2">
    <source>
        <dbReference type="EMBL" id="SCA58142.1"/>
    </source>
</evidence>
<feature type="transmembrane region" description="Helical" evidence="1">
    <location>
        <begin position="190"/>
        <end position="211"/>
    </location>
</feature>
<evidence type="ECO:0008006" key="4">
    <source>
        <dbReference type="Google" id="ProtNLM"/>
    </source>
</evidence>
<evidence type="ECO:0000313" key="3">
    <source>
        <dbReference type="Proteomes" id="UP000231658"/>
    </source>
</evidence>
<reference evidence="2 3" key="1">
    <citation type="submission" date="2016-07" db="EMBL/GenBank/DDBJ databases">
        <authorList>
            <person name="Lefevre C.T."/>
        </authorList>
    </citation>
    <scope>NUCLEOTIDE SEQUENCE [LARGE SCALE GENOMIC DNA]</scope>
    <source>
        <strain evidence="2">PR1</strain>
    </source>
</reference>
<keyword evidence="1" id="KW-0812">Transmembrane</keyword>
<dbReference type="RefSeq" id="WP_069190135.1">
    <property type="nucleotide sequence ID" value="NZ_FLYE01000047.1"/>
</dbReference>
<evidence type="ECO:0000256" key="1">
    <source>
        <dbReference type="SAM" id="Phobius"/>
    </source>
</evidence>
<keyword evidence="1" id="KW-1133">Transmembrane helix</keyword>
<dbReference type="EMBL" id="FLYE01000047">
    <property type="protein sequence ID" value="SCA58142.1"/>
    <property type="molecule type" value="Genomic_DNA"/>
</dbReference>